<feature type="binding site" evidence="7">
    <location>
        <position position="215"/>
    </location>
    <ligand>
        <name>Mg(2+)</name>
        <dbReference type="ChEBI" id="CHEBI:18420"/>
    </ligand>
</feature>
<keyword evidence="5 7" id="KW-0547">Nucleotide-binding</keyword>
<keyword evidence="6 7" id="KW-0460">Magnesium</keyword>
<dbReference type="InterPro" id="IPR013815">
    <property type="entry name" value="ATP_grasp_subdomain_1"/>
</dbReference>
<dbReference type="EC" id="6.2.1.5" evidence="7"/>
<dbReference type="Gene3D" id="3.30.1490.20">
    <property type="entry name" value="ATP-grasp fold, A domain"/>
    <property type="match status" value="1"/>
</dbReference>
<protein>
    <recommendedName>
        <fullName evidence="7">Succinate--CoA ligase [ADP-forming] subunit beta</fullName>
        <ecNumber evidence="7">6.2.1.5</ecNumber>
    </recommendedName>
    <alternativeName>
        <fullName evidence="7">Succinyl-CoA synthetase subunit beta</fullName>
        <shortName evidence="7">SCS-beta</shortName>
    </alternativeName>
</protein>
<dbReference type="FunFam" id="3.30.1490.20:FF:000002">
    <property type="entry name" value="Succinate--CoA ligase [ADP-forming] subunit beta"/>
    <property type="match status" value="1"/>
</dbReference>
<evidence type="ECO:0000256" key="5">
    <source>
        <dbReference type="ARBA" id="ARBA00022741"/>
    </source>
</evidence>
<dbReference type="Gene3D" id="3.30.470.20">
    <property type="entry name" value="ATP-grasp fold, B domain"/>
    <property type="match status" value="1"/>
</dbReference>
<feature type="binding site" evidence="7">
    <location>
        <position position="50"/>
    </location>
    <ligand>
        <name>ATP</name>
        <dbReference type="ChEBI" id="CHEBI:30616"/>
    </ligand>
</feature>
<dbReference type="Gene3D" id="3.40.50.261">
    <property type="entry name" value="Succinyl-CoA synthetase domains"/>
    <property type="match status" value="1"/>
</dbReference>
<feature type="domain" description="ATP-citrate synthase/succinyl-CoA ligase C-terminal" evidence="8">
    <location>
        <begin position="278"/>
        <end position="396"/>
    </location>
</feature>
<keyword evidence="4 7" id="KW-0479">Metal-binding</keyword>
<evidence type="ECO:0000256" key="6">
    <source>
        <dbReference type="ARBA" id="ARBA00022842"/>
    </source>
</evidence>
<sequence>MNLHEYQAKELLKKYNVPVQEGIPVDTPEAAAEAYKQLKVQYGNEFAVVKAQIHAGGRGKGTIRGKEQRGVAVGKNAEDVKTIAGNILGGVLVTIQTGEAGKLVNKVLVAQDVYYPGPNPIKELYLSILLDRAKGQNVIMYSTEGGMDIEEVAHNTPDKIFKEWVQPNTTLQPFQARKIAFNFGLSGEAFKNMVKFVTNLYNAYVGLDAAMLEINPLFKTSDDKIIAVDCKLNLDDNALMRHPDLEALRDISEEDPTEVEAGKYNLNYVKLDGNVGCMVNGAGLAMATMDMIKLSGGEPANFLDVGGTANAQTVEAGFRIILKDPKVKAILINIFGGIVRCDRVAQGVIDAYKSIGNITVPIIVRLQGTNAEEAKKLIEESGLTVQSAILLSEAAALVNKAVTA</sequence>
<evidence type="ECO:0000256" key="4">
    <source>
        <dbReference type="ARBA" id="ARBA00022723"/>
    </source>
</evidence>
<feature type="binding site" evidence="7">
    <location>
        <begin position="57"/>
        <end position="59"/>
    </location>
    <ligand>
        <name>ATP</name>
        <dbReference type="ChEBI" id="CHEBI:30616"/>
    </ligand>
</feature>
<dbReference type="GO" id="GO:0042709">
    <property type="term" value="C:succinate-CoA ligase complex"/>
    <property type="evidence" value="ECO:0007669"/>
    <property type="project" value="TreeGrafter"/>
</dbReference>
<dbReference type="Proteomes" id="UP000199045">
    <property type="component" value="Unassembled WGS sequence"/>
</dbReference>
<dbReference type="Pfam" id="PF08442">
    <property type="entry name" value="ATP-grasp_2"/>
    <property type="match status" value="1"/>
</dbReference>
<dbReference type="InterPro" id="IPR013650">
    <property type="entry name" value="ATP-grasp_succ-CoA_synth-type"/>
</dbReference>
<dbReference type="InterPro" id="IPR016102">
    <property type="entry name" value="Succinyl-CoA_synth-like"/>
</dbReference>
<dbReference type="PANTHER" id="PTHR11815:SF10">
    <property type="entry name" value="SUCCINATE--COA LIGASE [GDP-FORMING] SUBUNIT BETA, MITOCHONDRIAL"/>
    <property type="match status" value="1"/>
</dbReference>
<dbReference type="FunFam" id="3.40.50.261:FF:000001">
    <property type="entry name" value="Succinate--CoA ligase [ADP-forming] subunit beta"/>
    <property type="match status" value="1"/>
</dbReference>
<comment type="subunit">
    <text evidence="7">Heterotetramer of two alpha and two beta subunits.</text>
</comment>
<dbReference type="GO" id="GO:0006104">
    <property type="term" value="P:succinyl-CoA metabolic process"/>
    <property type="evidence" value="ECO:0007669"/>
    <property type="project" value="TreeGrafter"/>
</dbReference>
<dbReference type="SUPFAM" id="SSF52210">
    <property type="entry name" value="Succinyl-CoA synthetase domains"/>
    <property type="match status" value="1"/>
</dbReference>
<dbReference type="PIRSF" id="PIRSF001554">
    <property type="entry name" value="SucCS_beta"/>
    <property type="match status" value="1"/>
</dbReference>
<dbReference type="InterPro" id="IPR005811">
    <property type="entry name" value="SUCC_ACL_C"/>
</dbReference>
<evidence type="ECO:0000256" key="7">
    <source>
        <dbReference type="HAMAP-Rule" id="MF_00558"/>
    </source>
</evidence>
<dbReference type="EMBL" id="FNBN01000005">
    <property type="protein sequence ID" value="SDG63214.1"/>
    <property type="molecule type" value="Genomic_DNA"/>
</dbReference>
<feature type="binding site" evidence="7">
    <location>
        <position position="123"/>
    </location>
    <ligand>
        <name>ATP</name>
        <dbReference type="ChEBI" id="CHEBI:30616"/>
    </ligand>
</feature>
<dbReference type="GO" id="GO:0005829">
    <property type="term" value="C:cytosol"/>
    <property type="evidence" value="ECO:0007669"/>
    <property type="project" value="TreeGrafter"/>
</dbReference>
<comment type="catalytic activity">
    <reaction evidence="7">
        <text>GTP + succinate + CoA = succinyl-CoA + GDP + phosphate</text>
        <dbReference type="Rhea" id="RHEA:22120"/>
        <dbReference type="ChEBI" id="CHEBI:30031"/>
        <dbReference type="ChEBI" id="CHEBI:37565"/>
        <dbReference type="ChEBI" id="CHEBI:43474"/>
        <dbReference type="ChEBI" id="CHEBI:57287"/>
        <dbReference type="ChEBI" id="CHEBI:57292"/>
        <dbReference type="ChEBI" id="CHEBI:58189"/>
    </reaction>
</comment>
<accession>A0A1G7VTU4</accession>
<dbReference type="OrthoDB" id="9802602at2"/>
<organism evidence="10 11">
    <name type="scientific">Chitinophaga filiformis</name>
    <name type="common">Myxococcus filiformis</name>
    <name type="synonym">Flexibacter filiformis</name>
    <dbReference type="NCBI Taxonomy" id="104663"/>
    <lineage>
        <taxon>Bacteria</taxon>
        <taxon>Pseudomonadati</taxon>
        <taxon>Bacteroidota</taxon>
        <taxon>Chitinophagia</taxon>
        <taxon>Chitinophagales</taxon>
        <taxon>Chitinophagaceae</taxon>
        <taxon>Chitinophaga</taxon>
    </lineage>
</organism>
<feature type="binding site" evidence="7">
    <location>
        <position position="113"/>
    </location>
    <ligand>
        <name>ATP</name>
        <dbReference type="ChEBI" id="CHEBI:30616"/>
    </ligand>
</feature>
<comment type="caution">
    <text evidence="7">Lacks conserved residue(s) required for the propagation of feature annotation.</text>
</comment>
<evidence type="ECO:0000256" key="3">
    <source>
        <dbReference type="ARBA" id="ARBA00022598"/>
    </source>
</evidence>
<dbReference type="GO" id="GO:0004776">
    <property type="term" value="F:succinate-CoA ligase (GDP-forming) activity"/>
    <property type="evidence" value="ECO:0007669"/>
    <property type="project" value="RHEA"/>
</dbReference>
<keyword evidence="3 7" id="KW-0436">Ligase</keyword>
<evidence type="ECO:0000259" key="8">
    <source>
        <dbReference type="Pfam" id="PF00549"/>
    </source>
</evidence>
<evidence type="ECO:0000256" key="2">
    <source>
        <dbReference type="ARBA" id="ARBA00022532"/>
    </source>
</evidence>
<name>A0A1G7VTU4_CHIFI</name>
<dbReference type="GO" id="GO:0006099">
    <property type="term" value="P:tricarboxylic acid cycle"/>
    <property type="evidence" value="ECO:0007669"/>
    <property type="project" value="UniProtKB-UniRule"/>
</dbReference>
<dbReference type="GO" id="GO:0005524">
    <property type="term" value="F:ATP binding"/>
    <property type="evidence" value="ECO:0007669"/>
    <property type="project" value="UniProtKB-UniRule"/>
</dbReference>
<feature type="domain" description="ATP-grasp fold succinyl-CoA synthetase-type" evidence="9">
    <location>
        <begin position="2"/>
        <end position="218"/>
    </location>
</feature>
<proteinExistence type="inferred from homology"/>
<dbReference type="UniPathway" id="UPA00223">
    <property type="reaction ID" value="UER00999"/>
</dbReference>
<feature type="binding site" evidence="7">
    <location>
        <position position="229"/>
    </location>
    <ligand>
        <name>Mg(2+)</name>
        <dbReference type="ChEBI" id="CHEBI:18420"/>
    </ligand>
</feature>
<dbReference type="NCBIfam" id="NF001913">
    <property type="entry name" value="PRK00696.1"/>
    <property type="match status" value="1"/>
</dbReference>
<comment type="function">
    <text evidence="7">Succinyl-CoA synthetase functions in the citric acid cycle (TCA), coupling the hydrolysis of succinyl-CoA to the synthesis of either ATP or GTP and thus represents the only step of substrate-level phosphorylation in the TCA. The beta subunit provides nucleotide specificity of the enzyme and binds the substrate succinate, while the binding sites for coenzyme A and phosphate are found in the alpha subunit.</text>
</comment>
<dbReference type="PROSITE" id="PS01217">
    <property type="entry name" value="SUCCINYL_COA_LIG_3"/>
    <property type="match status" value="1"/>
</dbReference>
<dbReference type="AlphaFoldDB" id="A0A1G7VTU4"/>
<dbReference type="NCBIfam" id="TIGR01016">
    <property type="entry name" value="sucCoAbeta"/>
    <property type="match status" value="1"/>
</dbReference>
<dbReference type="GO" id="GO:0000287">
    <property type="term" value="F:magnesium ion binding"/>
    <property type="evidence" value="ECO:0007669"/>
    <property type="project" value="UniProtKB-UniRule"/>
</dbReference>
<comment type="cofactor">
    <cofactor evidence="7">
        <name>Mg(2+)</name>
        <dbReference type="ChEBI" id="CHEBI:18420"/>
    </cofactor>
    <text evidence="7">Binds 1 Mg(2+) ion per subunit.</text>
</comment>
<feature type="binding site" evidence="7">
    <location>
        <begin position="337"/>
        <end position="339"/>
    </location>
    <ligand>
        <name>substrate</name>
        <note>ligand shared with subunit alpha</note>
    </ligand>
</feature>
<evidence type="ECO:0000313" key="11">
    <source>
        <dbReference type="Proteomes" id="UP000199045"/>
    </source>
</evidence>
<dbReference type="SUPFAM" id="SSF56059">
    <property type="entry name" value="Glutathione synthetase ATP-binding domain-like"/>
    <property type="match status" value="1"/>
</dbReference>
<evidence type="ECO:0000313" key="10">
    <source>
        <dbReference type="EMBL" id="SDG63214.1"/>
    </source>
</evidence>
<dbReference type="Pfam" id="PF00549">
    <property type="entry name" value="Ligase_CoA"/>
    <property type="match status" value="1"/>
</dbReference>
<dbReference type="HAMAP" id="MF_00558">
    <property type="entry name" value="Succ_CoA_beta"/>
    <property type="match status" value="1"/>
</dbReference>
<dbReference type="FunFam" id="3.30.470.20:FF:000002">
    <property type="entry name" value="Succinate--CoA ligase [ADP-forming] subunit beta"/>
    <property type="match status" value="1"/>
</dbReference>
<dbReference type="STRING" id="104663.SAMN04488121_105278"/>
<keyword evidence="7" id="KW-0067">ATP-binding</keyword>
<gene>
    <name evidence="7" type="primary">sucC</name>
    <name evidence="10" type="ORF">SAMN04488121_105278</name>
</gene>
<comment type="catalytic activity">
    <reaction evidence="7">
        <text>succinate + ATP + CoA = succinyl-CoA + ADP + phosphate</text>
        <dbReference type="Rhea" id="RHEA:17661"/>
        <dbReference type="ChEBI" id="CHEBI:30031"/>
        <dbReference type="ChEBI" id="CHEBI:30616"/>
        <dbReference type="ChEBI" id="CHEBI:43474"/>
        <dbReference type="ChEBI" id="CHEBI:57287"/>
        <dbReference type="ChEBI" id="CHEBI:57292"/>
        <dbReference type="ChEBI" id="CHEBI:456216"/>
        <dbReference type="EC" id="6.2.1.5"/>
    </reaction>
</comment>
<dbReference type="InterPro" id="IPR017866">
    <property type="entry name" value="Succ-CoA_synthase_bsu_CS"/>
</dbReference>
<dbReference type="InterPro" id="IPR005809">
    <property type="entry name" value="Succ_CoA_ligase-like_bsu"/>
</dbReference>
<evidence type="ECO:0000259" key="9">
    <source>
        <dbReference type="Pfam" id="PF08442"/>
    </source>
</evidence>
<dbReference type="PANTHER" id="PTHR11815">
    <property type="entry name" value="SUCCINYL-COA SYNTHETASE BETA CHAIN"/>
    <property type="match status" value="1"/>
</dbReference>
<comment type="similarity">
    <text evidence="1 7">Belongs to the succinate/malate CoA ligase beta subunit family.</text>
</comment>
<dbReference type="RefSeq" id="WP_089834926.1">
    <property type="nucleotide sequence ID" value="NZ_FNBN01000005.1"/>
</dbReference>
<comment type="pathway">
    <text evidence="7">Carbohydrate metabolism; tricarboxylic acid cycle; succinate from succinyl-CoA (ligase route): step 1/1.</text>
</comment>
<keyword evidence="2 7" id="KW-0816">Tricarboxylic acid cycle</keyword>
<feature type="binding site" evidence="7">
    <location>
        <position position="280"/>
    </location>
    <ligand>
        <name>substrate</name>
        <note>ligand shared with subunit alpha</note>
    </ligand>
</feature>
<evidence type="ECO:0000256" key="1">
    <source>
        <dbReference type="ARBA" id="ARBA00009182"/>
    </source>
</evidence>
<reference evidence="10 11" key="1">
    <citation type="submission" date="2016-10" db="EMBL/GenBank/DDBJ databases">
        <authorList>
            <person name="de Groot N.N."/>
        </authorList>
    </citation>
    <scope>NUCLEOTIDE SEQUENCE [LARGE SCALE GENOMIC DNA]</scope>
    <source>
        <strain evidence="10 11">DSM 527</strain>
    </source>
</reference>
<dbReference type="GO" id="GO:0004775">
    <property type="term" value="F:succinate-CoA ligase (ADP-forming) activity"/>
    <property type="evidence" value="ECO:0007669"/>
    <property type="project" value="UniProtKB-UniRule"/>
</dbReference>